<evidence type="ECO:0000313" key="2">
    <source>
        <dbReference type="Proteomes" id="UP000278627"/>
    </source>
</evidence>
<evidence type="ECO:0000313" key="3">
    <source>
        <dbReference type="WBParaSite" id="BPAG_0000774301-mRNA-1"/>
    </source>
</evidence>
<proteinExistence type="predicted"/>
<dbReference type="WBParaSite" id="BPAG_0000774301-mRNA-1">
    <property type="protein sequence ID" value="BPAG_0000774301-mRNA-1"/>
    <property type="gene ID" value="BPAG_0000774301"/>
</dbReference>
<name>A0A0N4THQ4_BRUPA</name>
<reference evidence="1 2" key="2">
    <citation type="submission" date="2018-11" db="EMBL/GenBank/DDBJ databases">
        <authorList>
            <consortium name="Pathogen Informatics"/>
        </authorList>
    </citation>
    <scope>NUCLEOTIDE SEQUENCE [LARGE SCALE GENOMIC DNA]</scope>
</reference>
<accession>A0A0N4THQ4</accession>
<dbReference type="Proteomes" id="UP000278627">
    <property type="component" value="Unassembled WGS sequence"/>
</dbReference>
<reference evidence="3" key="1">
    <citation type="submission" date="2017-02" db="UniProtKB">
        <authorList>
            <consortium name="WormBaseParasite"/>
        </authorList>
    </citation>
    <scope>IDENTIFICATION</scope>
</reference>
<dbReference type="AlphaFoldDB" id="A0A0N4THQ4"/>
<evidence type="ECO:0000313" key="1">
    <source>
        <dbReference type="EMBL" id="VDN88892.1"/>
    </source>
</evidence>
<sequence length="34" mass="3780">MSDLKQWAATSSGASLSKIFIGRMIKNREIGKRV</sequence>
<gene>
    <name evidence="1" type="ORF">BPAG_LOCUS7706</name>
</gene>
<protein>
    <submittedName>
        <fullName evidence="3">Transposase</fullName>
    </submittedName>
</protein>
<dbReference type="EMBL" id="UZAD01009221">
    <property type="protein sequence ID" value="VDN88892.1"/>
    <property type="molecule type" value="Genomic_DNA"/>
</dbReference>
<organism evidence="3">
    <name type="scientific">Brugia pahangi</name>
    <name type="common">Filarial nematode worm</name>
    <dbReference type="NCBI Taxonomy" id="6280"/>
    <lineage>
        <taxon>Eukaryota</taxon>
        <taxon>Metazoa</taxon>
        <taxon>Ecdysozoa</taxon>
        <taxon>Nematoda</taxon>
        <taxon>Chromadorea</taxon>
        <taxon>Rhabditida</taxon>
        <taxon>Spirurina</taxon>
        <taxon>Spiruromorpha</taxon>
        <taxon>Filarioidea</taxon>
        <taxon>Onchocercidae</taxon>
        <taxon>Brugia</taxon>
    </lineage>
</organism>
<keyword evidence="2" id="KW-1185">Reference proteome</keyword>